<dbReference type="SUPFAM" id="SSF55424">
    <property type="entry name" value="FAD/NAD-linked reductases, dimerisation (C-terminal) domain"/>
    <property type="match status" value="1"/>
</dbReference>
<dbReference type="InterPro" id="IPR011009">
    <property type="entry name" value="Kinase-like_dom_sf"/>
</dbReference>
<dbReference type="GO" id="GO:0005524">
    <property type="term" value="F:ATP binding"/>
    <property type="evidence" value="ECO:0007669"/>
    <property type="project" value="UniProtKB-KW"/>
</dbReference>
<dbReference type="EMBL" id="OA882669">
    <property type="protein sequence ID" value="CAD7276463.1"/>
    <property type="molecule type" value="Genomic_DNA"/>
</dbReference>
<dbReference type="GO" id="GO:0050660">
    <property type="term" value="F:flavin adenine dinucleotide binding"/>
    <property type="evidence" value="ECO:0007669"/>
    <property type="project" value="InterPro"/>
</dbReference>
<dbReference type="InterPro" id="IPR004099">
    <property type="entry name" value="Pyr_nucl-diS_OxRdtase_dimer"/>
</dbReference>
<evidence type="ECO:0000259" key="14">
    <source>
        <dbReference type="Pfam" id="PF02852"/>
    </source>
</evidence>
<dbReference type="PANTHER" id="PTHR43851:SF3">
    <property type="entry name" value="COENZYME Q8"/>
    <property type="match status" value="1"/>
</dbReference>
<feature type="domain" description="FAD/NAD(P)-binding" evidence="16">
    <location>
        <begin position="38"/>
        <end position="365"/>
    </location>
</feature>
<comment type="catalytic activity">
    <reaction evidence="12">
        <text>N(6)-[(R)-dihydrolipoyl]-L-lysyl-[protein] + NAD(+) = N(6)-[(R)-lipoyl]-L-lysyl-[protein] + NADH + H(+)</text>
        <dbReference type="Rhea" id="RHEA:15045"/>
        <dbReference type="Rhea" id="RHEA-COMP:10474"/>
        <dbReference type="Rhea" id="RHEA-COMP:10475"/>
        <dbReference type="ChEBI" id="CHEBI:15378"/>
        <dbReference type="ChEBI" id="CHEBI:57540"/>
        <dbReference type="ChEBI" id="CHEBI:57945"/>
        <dbReference type="ChEBI" id="CHEBI:83099"/>
        <dbReference type="ChEBI" id="CHEBI:83100"/>
        <dbReference type="EC" id="1.8.1.4"/>
    </reaction>
</comment>
<evidence type="ECO:0000259" key="15">
    <source>
        <dbReference type="Pfam" id="PF03109"/>
    </source>
</evidence>
<comment type="cofactor">
    <cofactor evidence="12">
        <name>FAD</name>
        <dbReference type="ChEBI" id="CHEBI:57692"/>
    </cofactor>
    <text evidence="12">Binds 1 FAD per subunit.</text>
</comment>
<comment type="similarity">
    <text evidence="3">Belongs to the protein kinase superfamily. ADCK protein kinase family.</text>
</comment>
<evidence type="ECO:0000256" key="7">
    <source>
        <dbReference type="ARBA" id="ARBA00022827"/>
    </source>
</evidence>
<dbReference type="Gene3D" id="3.50.50.60">
    <property type="entry name" value="FAD/NAD(P)-binding domain"/>
    <property type="match status" value="2"/>
</dbReference>
<evidence type="ECO:0000313" key="17">
    <source>
        <dbReference type="EMBL" id="CAD7276463.1"/>
    </source>
</evidence>
<dbReference type="InterPro" id="IPR016156">
    <property type="entry name" value="FAD/NAD-linked_Rdtase_dimer_sf"/>
</dbReference>
<dbReference type="InterPro" id="IPR012999">
    <property type="entry name" value="Pyr_OxRdtase_I_AS"/>
</dbReference>
<keyword evidence="18" id="KW-1185">Reference proteome</keyword>
<proteinExistence type="inferred from homology"/>
<dbReference type="EC" id="1.8.1.4" evidence="12"/>
<dbReference type="NCBIfam" id="TIGR01350">
    <property type="entry name" value="lipoamide_DH"/>
    <property type="match status" value="1"/>
</dbReference>
<keyword evidence="7 12" id="KW-0274">FAD</keyword>
<dbReference type="InterPro" id="IPR034646">
    <property type="entry name" value="ADCK3_dom"/>
</dbReference>
<evidence type="ECO:0000256" key="1">
    <source>
        <dbReference type="ARBA" id="ARBA00004749"/>
    </source>
</evidence>
<keyword evidence="8" id="KW-0067">ATP-binding</keyword>
<dbReference type="InterPro" id="IPR036188">
    <property type="entry name" value="FAD/NAD-bd_sf"/>
</dbReference>
<dbReference type="AlphaFoldDB" id="A0A7R9BL22"/>
<feature type="compositionally biased region" description="Basic and acidic residues" evidence="13">
    <location>
        <begin position="644"/>
        <end position="661"/>
    </location>
</feature>
<evidence type="ECO:0000259" key="16">
    <source>
        <dbReference type="Pfam" id="PF07992"/>
    </source>
</evidence>
<feature type="domain" description="ABC1 atypical kinase-like" evidence="15">
    <location>
        <begin position="757"/>
        <end position="997"/>
    </location>
</feature>
<evidence type="ECO:0000256" key="11">
    <source>
        <dbReference type="ARBA" id="ARBA00023284"/>
    </source>
</evidence>
<keyword evidence="10" id="KW-1015">Disulfide bond</keyword>
<reference evidence="17" key="1">
    <citation type="submission" date="2020-11" db="EMBL/GenBank/DDBJ databases">
        <authorList>
            <person name="Tran Van P."/>
        </authorList>
    </citation>
    <scope>NUCLEOTIDE SEQUENCE</scope>
</reference>
<dbReference type="InterPro" id="IPR023753">
    <property type="entry name" value="FAD/NAD-binding_dom"/>
</dbReference>
<keyword evidence="11 12" id="KW-0676">Redox-active center</keyword>
<dbReference type="SUPFAM" id="SSF56112">
    <property type="entry name" value="Protein kinase-like (PK-like)"/>
    <property type="match status" value="1"/>
</dbReference>
<keyword evidence="6" id="KW-0547">Nucleotide-binding</keyword>
<feature type="region of interest" description="Disordered" evidence="13">
    <location>
        <begin position="548"/>
        <end position="578"/>
    </location>
</feature>
<dbReference type="Gene3D" id="3.30.390.30">
    <property type="match status" value="1"/>
</dbReference>
<evidence type="ECO:0000256" key="10">
    <source>
        <dbReference type="ARBA" id="ARBA00023157"/>
    </source>
</evidence>
<evidence type="ECO:0000256" key="2">
    <source>
        <dbReference type="ARBA" id="ARBA00007532"/>
    </source>
</evidence>
<dbReference type="GO" id="GO:0006744">
    <property type="term" value="P:ubiquinone biosynthetic process"/>
    <property type="evidence" value="ECO:0007669"/>
    <property type="project" value="TreeGrafter"/>
</dbReference>
<dbReference type="InterPro" id="IPR006258">
    <property type="entry name" value="Lipoamide_DH"/>
</dbReference>
<dbReference type="PROSITE" id="PS00076">
    <property type="entry name" value="PYRIDINE_REDOX_1"/>
    <property type="match status" value="1"/>
</dbReference>
<dbReference type="InterPro" id="IPR051409">
    <property type="entry name" value="Atypical_kinase_ADCK"/>
</dbReference>
<evidence type="ECO:0000256" key="6">
    <source>
        <dbReference type="ARBA" id="ARBA00022741"/>
    </source>
</evidence>
<comment type="similarity">
    <text evidence="2 12">Belongs to the class-I pyridine nucleotide-disulfide oxidoreductase family.</text>
</comment>
<sequence length="1114" mass="122456">MKQMPLQRFVSAFNKVHSSGRSVYHVVGRNYSSGTEADLVVIGSGPGGYVAAIKAAQLGMKTVCIEKNDTLGGTCLNVGCIPSKALLHNSHLYHQAHSKDFEMRGIDVQNVKLNLPKMMEQKSGAVKALTSGIAYLFKNNKVTHIKGHGKITGANEVTAIKADGSSEVVKAKNILIATGSEVTPFAGIEVNEENIVSSTGALSLKKVPEKMVVIGAGVIGLELGSVWCRLGAKVTMVEFMSSIGGVGIDMEVAKGFQRIAQKQGLEFKMDTKVTGASGSGANLTVHTESVKDPSKKEDLNCDTLLVCIGRRPYTTNLGLEDIGIERDNKGRIPVNSRFQTVIPSVYAIGDCIHGPMLAHKAEDEGIVCVEGLTGAPVHIDYNCIPSVIYTHPEVAWVGKTEENLKEEGVEYNIGKFPFSANSRAKTNLDAEGFVKILGFVALFHFNPVAREMSWRADLVGLAQGLQKLGAAVRQQKASDCQRLWANSSVRDACRLGATGQSLTDALQSPSSVALGGAEQVAEAVRRSAVVVEGVRQFVAVAIRHRQGFPSSTGSTVAEESSEDLPREEPEDNALQTNRTSSLVMKDYSPPPAPPHAPSAAELEAISAREAAEAAQEKLKEEEKRRKEKQRANLMAVSPGTKPLARTDPRSRLSEQARERRVPSSRLGRLASYGSLAAGLGAGALAEVTRRSLGLSNTDSDRNKSMFGSSAFLTEANAERIVDTLCKVRGAALKIGQMLSIQDQSMINPQLLKIFERVRQSADFMPRSQMEAMLVQEFGENWREKMLTFDEKPFAAASIGQVHLATLHDGRKVAVKIQYPGVAEGIESDISNLMSVLTFSNIFPKGLYLEEFIKVARIELQWEVDYERESECAKKYREYILPYADYYVPEVIDELSGRRIFCTELIEGITLDKCEELDQEARDRIGYLILRLFILELFGFQYMQSDPNWANFLYNTDTKQLGLLDFGSCRGFSDKFIGLYIRIIRSAVDKNRDNVLKYSRDIGFLTGYENKVMETAHVDSVMILGEAFKEGGGVYDFGEQNISARIQPMMGVMLEHRLCAPPEEIYSVHRKLSGIFLLCAKLRSRIDCTAIFEEAWDDYLSQKPELDDYLRGSLD</sequence>
<dbReference type="SUPFAM" id="SSF51905">
    <property type="entry name" value="FAD/NAD(P)-binding domain"/>
    <property type="match status" value="1"/>
</dbReference>
<feature type="compositionally biased region" description="Basic and acidic residues" evidence="13">
    <location>
        <begin position="609"/>
        <end position="624"/>
    </location>
</feature>
<dbReference type="Proteomes" id="UP000678499">
    <property type="component" value="Unassembled WGS sequence"/>
</dbReference>
<dbReference type="GO" id="GO:0016740">
    <property type="term" value="F:transferase activity"/>
    <property type="evidence" value="ECO:0007669"/>
    <property type="project" value="UniProtKB-KW"/>
</dbReference>
<dbReference type="Pfam" id="PF03109">
    <property type="entry name" value="ABC1"/>
    <property type="match status" value="1"/>
</dbReference>
<dbReference type="PRINTS" id="PR00411">
    <property type="entry name" value="PNDRDTASEI"/>
</dbReference>
<name>A0A7R9BL22_9CRUS</name>
<feature type="compositionally biased region" description="Polar residues" evidence="13">
    <location>
        <begin position="548"/>
        <end position="558"/>
    </location>
</feature>
<organism evidence="17">
    <name type="scientific">Notodromas monacha</name>
    <dbReference type="NCBI Taxonomy" id="399045"/>
    <lineage>
        <taxon>Eukaryota</taxon>
        <taxon>Metazoa</taxon>
        <taxon>Ecdysozoa</taxon>
        <taxon>Arthropoda</taxon>
        <taxon>Crustacea</taxon>
        <taxon>Oligostraca</taxon>
        <taxon>Ostracoda</taxon>
        <taxon>Podocopa</taxon>
        <taxon>Podocopida</taxon>
        <taxon>Cypridocopina</taxon>
        <taxon>Cypridoidea</taxon>
        <taxon>Cyprididae</taxon>
        <taxon>Notodromas</taxon>
    </lineage>
</organism>
<dbReference type="GO" id="GO:0004148">
    <property type="term" value="F:dihydrolipoyl dehydrogenase (NADH) activity"/>
    <property type="evidence" value="ECO:0007669"/>
    <property type="project" value="UniProtKB-EC"/>
</dbReference>
<dbReference type="FunFam" id="3.50.50.60:FF:000001">
    <property type="entry name" value="Dihydrolipoyl dehydrogenase, mitochondrial"/>
    <property type="match status" value="1"/>
</dbReference>
<evidence type="ECO:0000313" key="18">
    <source>
        <dbReference type="Proteomes" id="UP000678499"/>
    </source>
</evidence>
<dbReference type="PANTHER" id="PTHR43851">
    <property type="match status" value="1"/>
</dbReference>
<dbReference type="OrthoDB" id="361797at2759"/>
<keyword evidence="12" id="KW-0520">NAD</keyword>
<accession>A0A7R9BL22</accession>
<protein>
    <recommendedName>
        <fullName evidence="12">Dihydrolipoyl dehydrogenase</fullName>
        <ecNumber evidence="12">1.8.1.4</ecNumber>
    </recommendedName>
</protein>
<comment type="pathway">
    <text evidence="1">Cofactor biosynthesis; ubiquinone biosynthesis.</text>
</comment>
<dbReference type="Pfam" id="PF02852">
    <property type="entry name" value="Pyr_redox_dim"/>
    <property type="match status" value="1"/>
</dbReference>
<dbReference type="EMBL" id="CAJPEX010000632">
    <property type="protein sequence ID" value="CAG0916615.1"/>
    <property type="molecule type" value="Genomic_DNA"/>
</dbReference>
<evidence type="ECO:0000256" key="4">
    <source>
        <dbReference type="ARBA" id="ARBA00022630"/>
    </source>
</evidence>
<keyword evidence="9 12" id="KW-0560">Oxidoreductase</keyword>
<dbReference type="PRINTS" id="PR00368">
    <property type="entry name" value="FADPNR"/>
</dbReference>
<evidence type="ECO:0000256" key="13">
    <source>
        <dbReference type="SAM" id="MobiDB-lite"/>
    </source>
</evidence>
<evidence type="ECO:0000256" key="12">
    <source>
        <dbReference type="RuleBase" id="RU003692"/>
    </source>
</evidence>
<evidence type="ECO:0000256" key="9">
    <source>
        <dbReference type="ARBA" id="ARBA00023002"/>
    </source>
</evidence>
<dbReference type="Pfam" id="PF07992">
    <property type="entry name" value="Pyr_redox_2"/>
    <property type="match status" value="1"/>
</dbReference>
<comment type="miscellaneous">
    <text evidence="12">The active site is a redox-active disulfide bond.</text>
</comment>
<dbReference type="CDD" id="cd13970">
    <property type="entry name" value="ABC1_ADCK3"/>
    <property type="match status" value="1"/>
</dbReference>
<feature type="domain" description="Pyridine nucleotide-disulphide oxidoreductase dimerisation" evidence="14">
    <location>
        <begin position="384"/>
        <end position="437"/>
    </location>
</feature>
<gene>
    <name evidence="17" type="ORF">NMOB1V02_LOCUS4225</name>
</gene>
<evidence type="ECO:0000256" key="8">
    <source>
        <dbReference type="ARBA" id="ARBA00022840"/>
    </source>
</evidence>
<dbReference type="InterPro" id="IPR004147">
    <property type="entry name" value="ABC1_dom"/>
</dbReference>
<feature type="region of interest" description="Disordered" evidence="13">
    <location>
        <begin position="608"/>
        <end position="664"/>
    </location>
</feature>
<evidence type="ECO:0000256" key="5">
    <source>
        <dbReference type="ARBA" id="ARBA00022679"/>
    </source>
</evidence>
<evidence type="ECO:0000256" key="3">
    <source>
        <dbReference type="ARBA" id="ARBA00009670"/>
    </source>
</evidence>
<keyword evidence="4 12" id="KW-0285">Flavoprotein</keyword>
<keyword evidence="5" id="KW-0808">Transferase</keyword>